<proteinExistence type="predicted"/>
<dbReference type="EMBL" id="CP071795">
    <property type="protein sequence ID" value="QTD38971.1"/>
    <property type="molecule type" value="Genomic_DNA"/>
</dbReference>
<evidence type="ECO:0000313" key="4">
    <source>
        <dbReference type="Proteomes" id="UP000663935"/>
    </source>
</evidence>
<dbReference type="Pfam" id="PF20009">
    <property type="entry name" value="GEVED"/>
    <property type="match status" value="2"/>
</dbReference>
<dbReference type="Gene3D" id="2.60.40.1080">
    <property type="match status" value="2"/>
</dbReference>
<sequence length="496" mass="52848">MMKTNFKFKLALLALLLSLSYSCENEELEVPLETIEINTNDFLLAIDEVKQIVVNASPGNATQNVSWSSSDENVAQIQFNENGRVAGVKGLSLGSATLTAKSNNGTVMKSINVQVIVKVEKIELVEEPINDPSKTKYNVVFTPADATFQTVVWSSSDSSVISVSSNGEVTAISPGVAVITATSEEGAKTASVELNASGNPTILGLQYCSISGTGGYNADTITTTGADVNLNYSGSQPAGNYELSTEKLVVATDTQFSMGLTQSNNWSKSKVWIDWNGDKDFEDAGELVAEFGLDSQLNNGPFNGSITVPSSAALGVTRMRVQTLDAWVNYGLCGDVANQTTKDFEVEILGVSYCAITGTGGYNADTVVTTGANSNLNYSGSQPAGNYEFFTAETLEVTTGSSFTLDISQSNNWSKTKVWIDWNGDGDFEDADELVAEFGLDNQLNDGPFSGTVSIPNSATKGNTRMRVQTLDAWVTHGLCGAVDNQTTKDFKVTIL</sequence>
<dbReference type="SMART" id="SM00635">
    <property type="entry name" value="BID_2"/>
    <property type="match status" value="2"/>
</dbReference>
<name>A0ABX7T132_9FLAO</name>
<keyword evidence="1" id="KW-0732">Signal</keyword>
<feature type="signal peptide" evidence="1">
    <location>
        <begin position="1"/>
        <end position="25"/>
    </location>
</feature>
<organism evidence="3 4">
    <name type="scientific">Polaribacter batillariae</name>
    <dbReference type="NCBI Taxonomy" id="2808900"/>
    <lineage>
        <taxon>Bacteria</taxon>
        <taxon>Pseudomonadati</taxon>
        <taxon>Bacteroidota</taxon>
        <taxon>Flavobacteriia</taxon>
        <taxon>Flavobacteriales</taxon>
        <taxon>Flavobacteriaceae</taxon>
    </lineage>
</organism>
<protein>
    <submittedName>
        <fullName evidence="3">Ig-like domain-containing protein</fullName>
    </submittedName>
</protein>
<evidence type="ECO:0000256" key="1">
    <source>
        <dbReference type="SAM" id="SignalP"/>
    </source>
</evidence>
<dbReference type="Pfam" id="PF02368">
    <property type="entry name" value="Big_2"/>
    <property type="match status" value="2"/>
</dbReference>
<keyword evidence="4" id="KW-1185">Reference proteome</keyword>
<evidence type="ECO:0000259" key="2">
    <source>
        <dbReference type="SMART" id="SM00635"/>
    </source>
</evidence>
<gene>
    <name evidence="3" type="ORF">JL193_06885</name>
</gene>
<feature type="domain" description="BIG2" evidence="2">
    <location>
        <begin position="118"/>
        <end position="193"/>
    </location>
</feature>
<dbReference type="InterPro" id="IPR003343">
    <property type="entry name" value="Big_2"/>
</dbReference>
<dbReference type="Proteomes" id="UP000663935">
    <property type="component" value="Chromosome"/>
</dbReference>
<reference evidence="3 4" key="1">
    <citation type="submission" date="2021-03" db="EMBL/GenBank/DDBJ databases">
        <title>Complete genome of Polaribacter_sp.G4M1.</title>
        <authorList>
            <person name="Jeong S.W."/>
            <person name="Bae J.W."/>
        </authorList>
    </citation>
    <scope>NUCLEOTIDE SEQUENCE [LARGE SCALE GENOMIC DNA]</scope>
    <source>
        <strain evidence="3 4">G4M1</strain>
    </source>
</reference>
<dbReference type="SUPFAM" id="SSF49373">
    <property type="entry name" value="Invasin/intimin cell-adhesion fragments"/>
    <property type="match status" value="2"/>
</dbReference>
<dbReference type="InterPro" id="IPR045474">
    <property type="entry name" value="GEVED"/>
</dbReference>
<dbReference type="InterPro" id="IPR008964">
    <property type="entry name" value="Invasin/intimin_cell_adhesion"/>
</dbReference>
<feature type="chain" id="PRO_5046602110" evidence="1">
    <location>
        <begin position="26"/>
        <end position="496"/>
    </location>
</feature>
<dbReference type="PROSITE" id="PS51257">
    <property type="entry name" value="PROKAR_LIPOPROTEIN"/>
    <property type="match status" value="1"/>
</dbReference>
<accession>A0ABX7T132</accession>
<evidence type="ECO:0000313" key="3">
    <source>
        <dbReference type="EMBL" id="QTD38971.1"/>
    </source>
</evidence>
<dbReference type="RefSeq" id="WP_207973083.1">
    <property type="nucleotide sequence ID" value="NZ_CP071795.1"/>
</dbReference>
<feature type="domain" description="BIG2" evidence="2">
    <location>
        <begin position="31"/>
        <end position="112"/>
    </location>
</feature>